<name>A0A6A1VPX6_9ROSI</name>
<evidence type="ECO:0000313" key="1">
    <source>
        <dbReference type="EMBL" id="KAB1214962.1"/>
    </source>
</evidence>
<dbReference type="AlphaFoldDB" id="A0A6A1VPX6"/>
<protein>
    <recommendedName>
        <fullName evidence="3">Reverse transcriptase domain-containing protein</fullName>
    </recommendedName>
</protein>
<evidence type="ECO:0000313" key="2">
    <source>
        <dbReference type="Proteomes" id="UP000516437"/>
    </source>
</evidence>
<gene>
    <name evidence="1" type="ORF">CJ030_MR5G009948</name>
</gene>
<accession>A0A6A1VPX6</accession>
<sequence length="263" mass="29506">MKTVGKNLCVINQGVPGRMSSVPIWKALPTRLRNLSTNRRGPKALAKARSCFPSLAFEVDSFSYMIQVMCTSGYPVTQGLLWPERIRRTVSSSLKELSAEQKPRRMGRLGQVVEGGGKSLLFAIGNYVNQRLLHPFHVWVAEVLRRLPQDGTFNQTQPFDRLVGRQPLGYHGSWPTFALSHHKLMWWCAEQVHPGVRFTSYAVLGDDVVIADQEVAKVYESALGGLGITISYQKSLIGSAEFAKCFRVRELRKDLSPISIRSF</sequence>
<dbReference type="EMBL" id="RXIC02000023">
    <property type="protein sequence ID" value="KAB1214962.1"/>
    <property type="molecule type" value="Genomic_DNA"/>
</dbReference>
<dbReference type="OrthoDB" id="1050647at2759"/>
<dbReference type="PANTHER" id="PTHR34456:SF13">
    <property type="entry name" value="REVERSE TRANSCRIPTASE DOMAIN-CONTAINING PROTEIN"/>
    <property type="match status" value="1"/>
</dbReference>
<dbReference type="Proteomes" id="UP000516437">
    <property type="component" value="Chromosome 5"/>
</dbReference>
<reference evidence="1 2" key="1">
    <citation type="journal article" date="2019" name="Plant Biotechnol. J.">
        <title>The red bayberry genome and genetic basis of sex determination.</title>
        <authorList>
            <person name="Jia H.M."/>
            <person name="Jia H.J."/>
            <person name="Cai Q.L."/>
            <person name="Wang Y."/>
            <person name="Zhao H.B."/>
            <person name="Yang W.F."/>
            <person name="Wang G.Y."/>
            <person name="Li Y.H."/>
            <person name="Zhan D.L."/>
            <person name="Shen Y.T."/>
            <person name="Niu Q.F."/>
            <person name="Chang L."/>
            <person name="Qiu J."/>
            <person name="Zhao L."/>
            <person name="Xie H.B."/>
            <person name="Fu W.Y."/>
            <person name="Jin J."/>
            <person name="Li X.W."/>
            <person name="Jiao Y."/>
            <person name="Zhou C.C."/>
            <person name="Tu T."/>
            <person name="Chai C.Y."/>
            <person name="Gao J.L."/>
            <person name="Fan L.J."/>
            <person name="van de Weg E."/>
            <person name="Wang J.Y."/>
            <person name="Gao Z.S."/>
        </authorList>
    </citation>
    <scope>NUCLEOTIDE SEQUENCE [LARGE SCALE GENOMIC DNA]</scope>
    <source>
        <tissue evidence="1">Leaves</tissue>
    </source>
</reference>
<dbReference type="Pfam" id="PF05919">
    <property type="entry name" value="Mitovir_RNA_pol"/>
    <property type="match status" value="2"/>
</dbReference>
<dbReference type="PANTHER" id="PTHR34456">
    <property type="entry name" value="MITOVIRUS RNA-DEPENDENT RNA POLYMERASE"/>
    <property type="match status" value="1"/>
</dbReference>
<organism evidence="1 2">
    <name type="scientific">Morella rubra</name>
    <name type="common">Chinese bayberry</name>
    <dbReference type="NCBI Taxonomy" id="262757"/>
    <lineage>
        <taxon>Eukaryota</taxon>
        <taxon>Viridiplantae</taxon>
        <taxon>Streptophyta</taxon>
        <taxon>Embryophyta</taxon>
        <taxon>Tracheophyta</taxon>
        <taxon>Spermatophyta</taxon>
        <taxon>Magnoliopsida</taxon>
        <taxon>eudicotyledons</taxon>
        <taxon>Gunneridae</taxon>
        <taxon>Pentapetalae</taxon>
        <taxon>rosids</taxon>
        <taxon>fabids</taxon>
        <taxon>Fagales</taxon>
        <taxon>Myricaceae</taxon>
        <taxon>Morella</taxon>
    </lineage>
</organism>
<evidence type="ECO:0008006" key="3">
    <source>
        <dbReference type="Google" id="ProtNLM"/>
    </source>
</evidence>
<proteinExistence type="predicted"/>
<dbReference type="InterPro" id="IPR008686">
    <property type="entry name" value="RNA_pol_mitovir"/>
</dbReference>
<keyword evidence="2" id="KW-1185">Reference proteome</keyword>
<comment type="caution">
    <text evidence="1">The sequence shown here is derived from an EMBL/GenBank/DDBJ whole genome shotgun (WGS) entry which is preliminary data.</text>
</comment>